<evidence type="ECO:0000256" key="3">
    <source>
        <dbReference type="ARBA" id="ARBA00022729"/>
    </source>
</evidence>
<dbReference type="Gene3D" id="2.40.30.170">
    <property type="match status" value="1"/>
</dbReference>
<dbReference type="GO" id="GO:0042597">
    <property type="term" value="C:periplasmic space"/>
    <property type="evidence" value="ECO:0007669"/>
    <property type="project" value="UniProtKB-SubCell"/>
</dbReference>
<dbReference type="Pfam" id="PF25881">
    <property type="entry name" value="HH_YBHG"/>
    <property type="match status" value="1"/>
</dbReference>
<feature type="coiled-coil region" evidence="6">
    <location>
        <begin position="111"/>
        <end position="209"/>
    </location>
</feature>
<evidence type="ECO:0000256" key="6">
    <source>
        <dbReference type="SAM" id="Coils"/>
    </source>
</evidence>
<accession>A0A1G5Q1W4</accession>
<dbReference type="RefSeq" id="WP_092993830.1">
    <property type="nucleotide sequence ID" value="NZ_FMWD01000003.1"/>
</dbReference>
<dbReference type="Pfam" id="PF25954">
    <property type="entry name" value="Beta-barrel_RND_2"/>
    <property type="match status" value="1"/>
</dbReference>
<evidence type="ECO:0000259" key="7">
    <source>
        <dbReference type="Pfam" id="PF25881"/>
    </source>
</evidence>
<protein>
    <submittedName>
        <fullName evidence="9">HlyD family secretion protein</fullName>
    </submittedName>
</protein>
<keyword evidence="10" id="KW-1185">Reference proteome</keyword>
<dbReference type="Gene3D" id="2.40.50.100">
    <property type="match status" value="1"/>
</dbReference>
<dbReference type="STRING" id="415747.SAMN03097708_01161"/>
<sequence>MRKALLIALIGIAVVVAAIYLWPGTDDGEGPGERLTIYGNVDIREVTVAFKGSERIATLNVEEGDRVQAGQLLGSLETLRLEHALERAHARMVAQQAQLAALKAGTRPEEIRRARAEVEAAQARAVNARRTYSRLQNLLEQKLASEEDVDEAKASRDAANAQLRAARESLQLAEKGPREEDIAAARATLKSLEAEVALAELDLAEASLESPVGGVIRDRILEAGEMASPQRPVYTVAIDSPLWVRAYLPEPQLGHVRIGMGAWVISDSFPGKRYRAWVGYISPTAQFTPKSVQTEEVRTRLVYQVRIIVCNPEGELRLGMPAEVQIPLSGNTPRGPHECGKSR</sequence>
<keyword evidence="5 6" id="KW-0175">Coiled coil</keyword>
<evidence type="ECO:0000256" key="5">
    <source>
        <dbReference type="ARBA" id="ARBA00023054"/>
    </source>
</evidence>
<dbReference type="InterPro" id="IPR058792">
    <property type="entry name" value="Beta-barrel_RND_2"/>
</dbReference>
<comment type="subcellular location">
    <subcellularLocation>
        <location evidence="1">Periplasm</location>
    </subcellularLocation>
</comment>
<dbReference type="SUPFAM" id="SSF111369">
    <property type="entry name" value="HlyD-like secretion proteins"/>
    <property type="match status" value="2"/>
</dbReference>
<evidence type="ECO:0000256" key="2">
    <source>
        <dbReference type="ARBA" id="ARBA00010602"/>
    </source>
</evidence>
<dbReference type="Gene3D" id="1.10.287.470">
    <property type="entry name" value="Helix hairpin bin"/>
    <property type="match status" value="2"/>
</dbReference>
<proteinExistence type="inferred from homology"/>
<keyword evidence="4" id="KW-0574">Periplasm</keyword>
<keyword evidence="3" id="KW-0732">Signal</keyword>
<gene>
    <name evidence="9" type="ORF">SAMN03097708_01161</name>
</gene>
<comment type="similarity">
    <text evidence="2">Belongs to the UPF0194 family.</text>
</comment>
<organism evidence="9 10">
    <name type="scientific">Thiohalomonas denitrificans</name>
    <dbReference type="NCBI Taxonomy" id="415747"/>
    <lineage>
        <taxon>Bacteria</taxon>
        <taxon>Pseudomonadati</taxon>
        <taxon>Pseudomonadota</taxon>
        <taxon>Gammaproteobacteria</taxon>
        <taxon>Thiohalomonadales</taxon>
        <taxon>Thiohalomonadaceae</taxon>
        <taxon>Thiohalomonas</taxon>
    </lineage>
</organism>
<reference evidence="9 10" key="1">
    <citation type="submission" date="2016-10" db="EMBL/GenBank/DDBJ databases">
        <authorList>
            <person name="de Groot N.N."/>
        </authorList>
    </citation>
    <scope>NUCLEOTIDE SEQUENCE [LARGE SCALE GENOMIC DNA]</scope>
    <source>
        <strain evidence="9 10">HLD2</strain>
    </source>
</reference>
<evidence type="ECO:0000259" key="8">
    <source>
        <dbReference type="Pfam" id="PF25954"/>
    </source>
</evidence>
<dbReference type="InterPro" id="IPR050465">
    <property type="entry name" value="UPF0194_transport"/>
</dbReference>
<dbReference type="EMBL" id="FMWD01000003">
    <property type="protein sequence ID" value="SCZ55608.1"/>
    <property type="molecule type" value="Genomic_DNA"/>
</dbReference>
<evidence type="ECO:0000313" key="9">
    <source>
        <dbReference type="EMBL" id="SCZ55608.1"/>
    </source>
</evidence>
<dbReference type="OrthoDB" id="9813967at2"/>
<dbReference type="Proteomes" id="UP000199648">
    <property type="component" value="Unassembled WGS sequence"/>
</dbReference>
<dbReference type="AlphaFoldDB" id="A0A1G5Q1W4"/>
<evidence type="ECO:0000313" key="10">
    <source>
        <dbReference type="Proteomes" id="UP000199648"/>
    </source>
</evidence>
<dbReference type="PANTHER" id="PTHR32347">
    <property type="entry name" value="EFFLUX SYSTEM COMPONENT YKNX-RELATED"/>
    <property type="match status" value="1"/>
</dbReference>
<dbReference type="PANTHER" id="PTHR32347:SF29">
    <property type="entry name" value="UPF0194 MEMBRANE PROTEIN YBHG"/>
    <property type="match status" value="1"/>
</dbReference>
<dbReference type="InterPro" id="IPR059052">
    <property type="entry name" value="HH_YbhG-like"/>
</dbReference>
<name>A0A1G5Q1W4_9GAMM</name>
<evidence type="ECO:0000256" key="4">
    <source>
        <dbReference type="ARBA" id="ARBA00022764"/>
    </source>
</evidence>
<feature type="domain" description="YbhG-like alpha-helical hairpin" evidence="7">
    <location>
        <begin position="82"/>
        <end position="204"/>
    </location>
</feature>
<evidence type="ECO:0000256" key="1">
    <source>
        <dbReference type="ARBA" id="ARBA00004418"/>
    </source>
</evidence>
<feature type="domain" description="CusB-like beta-barrel" evidence="8">
    <location>
        <begin position="241"/>
        <end position="326"/>
    </location>
</feature>